<reference evidence="1 2" key="1">
    <citation type="submission" date="2015-11" db="EMBL/GenBank/DDBJ databases">
        <title>Genomes and virulence difference between two physiological races of Phytophthora nicotianae.</title>
        <authorList>
            <person name="Liu H."/>
            <person name="Ma X."/>
            <person name="Yu H."/>
            <person name="Fang D."/>
            <person name="Li Y."/>
            <person name="Wang X."/>
            <person name="Wang W."/>
            <person name="Dong Y."/>
            <person name="Xiao B."/>
        </authorList>
    </citation>
    <scope>NUCLEOTIDE SEQUENCE [LARGE SCALE GENOMIC DNA]</scope>
    <source>
        <strain evidence="2">race 0</strain>
    </source>
</reference>
<evidence type="ECO:0000313" key="2">
    <source>
        <dbReference type="Proteomes" id="UP000052943"/>
    </source>
</evidence>
<gene>
    <name evidence="1" type="ORF">AM587_10003089</name>
</gene>
<dbReference type="Proteomes" id="UP000052943">
    <property type="component" value="Unassembled WGS sequence"/>
</dbReference>
<comment type="caution">
    <text evidence="1">The sequence shown here is derived from an EMBL/GenBank/DDBJ whole genome shotgun (WGS) entry which is preliminary data.</text>
</comment>
<dbReference type="EMBL" id="LNFO01003121">
    <property type="protein sequence ID" value="KUF83693.1"/>
    <property type="molecule type" value="Genomic_DNA"/>
</dbReference>
<accession>A0A0W8CHS2</accession>
<organism evidence="1 2">
    <name type="scientific">Phytophthora nicotianae</name>
    <name type="common">Potato buckeye rot agent</name>
    <name type="synonym">Phytophthora parasitica</name>
    <dbReference type="NCBI Taxonomy" id="4792"/>
    <lineage>
        <taxon>Eukaryota</taxon>
        <taxon>Sar</taxon>
        <taxon>Stramenopiles</taxon>
        <taxon>Oomycota</taxon>
        <taxon>Peronosporomycetes</taxon>
        <taxon>Peronosporales</taxon>
        <taxon>Peronosporaceae</taxon>
        <taxon>Phytophthora</taxon>
    </lineage>
</organism>
<sequence length="84" mass="9213">MKTTKARGISALTLASAAMKRKPRTHLARKAATLNMTLETAAKPADTGHTSGPLETLETVYLCQLVRHESFGVKKSCFSIWHED</sequence>
<protein>
    <submittedName>
        <fullName evidence="1">Uncharacterized protein</fullName>
    </submittedName>
</protein>
<name>A0A0W8CHS2_PHYNI</name>
<proteinExistence type="predicted"/>
<dbReference type="AlphaFoldDB" id="A0A0W8CHS2"/>
<evidence type="ECO:0000313" key="1">
    <source>
        <dbReference type="EMBL" id="KUF83693.1"/>
    </source>
</evidence>